<sequence length="301" mass="32551">MAPQDDQPKPPQDQTDRFRGKHARRLNEQPGQPKEPSGRARGKHTRQPVERPHIMESLEGPVAQADPAPPAPPAESAKVGTAYYTHTGRRIARKIAQTIFFKGLVNRLITRTNVVDPAAFGVKGGCVVVANHSSHLDAPLVMSGVPHYISRYLATGVAADYFFTAWYKKLFTQLIFNAFPIDRTGTGANRGLSKKLLAAGIPILIFPEGTRSKTGKMAPFKVGAASLAHSLEIPVVPVALIGAHEAMPKDSSWPRPGRPPVVVAVGAPLRTRGNETVAGFNERIEAAVRALYASNRSKIQD</sequence>
<evidence type="ECO:0000256" key="2">
    <source>
        <dbReference type="ARBA" id="ARBA00023315"/>
    </source>
</evidence>
<feature type="region of interest" description="Disordered" evidence="3">
    <location>
        <begin position="1"/>
        <end position="52"/>
    </location>
</feature>
<organism evidence="5 6">
    <name type="scientific">Kocuria atrinae</name>
    <dbReference type="NCBI Taxonomy" id="592377"/>
    <lineage>
        <taxon>Bacteria</taxon>
        <taxon>Bacillati</taxon>
        <taxon>Actinomycetota</taxon>
        <taxon>Actinomycetes</taxon>
        <taxon>Micrococcales</taxon>
        <taxon>Micrococcaceae</taxon>
        <taxon>Kocuria</taxon>
    </lineage>
</organism>
<feature type="domain" description="Phospholipid/glycerol acyltransferase" evidence="4">
    <location>
        <begin position="126"/>
        <end position="243"/>
    </location>
</feature>
<dbReference type="InterPro" id="IPR002123">
    <property type="entry name" value="Plipid/glycerol_acylTrfase"/>
</dbReference>
<protein>
    <recommendedName>
        <fullName evidence="4">Phospholipid/glycerol acyltransferase domain-containing protein</fullName>
    </recommendedName>
</protein>
<evidence type="ECO:0000313" key="5">
    <source>
        <dbReference type="EMBL" id="GAA2121525.1"/>
    </source>
</evidence>
<dbReference type="CDD" id="cd07989">
    <property type="entry name" value="LPLAT_AGPAT-like"/>
    <property type="match status" value="1"/>
</dbReference>
<dbReference type="Pfam" id="PF01553">
    <property type="entry name" value="Acyltransferase"/>
    <property type="match status" value="1"/>
</dbReference>
<comment type="caution">
    <text evidence="5">The sequence shown here is derived from an EMBL/GenBank/DDBJ whole genome shotgun (WGS) entry which is preliminary data.</text>
</comment>
<evidence type="ECO:0000313" key="6">
    <source>
        <dbReference type="Proteomes" id="UP001500166"/>
    </source>
</evidence>
<dbReference type="PANTHER" id="PTHR10434">
    <property type="entry name" value="1-ACYL-SN-GLYCEROL-3-PHOSPHATE ACYLTRANSFERASE"/>
    <property type="match status" value="1"/>
</dbReference>
<evidence type="ECO:0000256" key="1">
    <source>
        <dbReference type="ARBA" id="ARBA00022679"/>
    </source>
</evidence>
<evidence type="ECO:0000256" key="3">
    <source>
        <dbReference type="SAM" id="MobiDB-lite"/>
    </source>
</evidence>
<reference evidence="5 6" key="1">
    <citation type="journal article" date="2019" name="Int. J. Syst. Evol. Microbiol.">
        <title>The Global Catalogue of Microorganisms (GCM) 10K type strain sequencing project: providing services to taxonomists for standard genome sequencing and annotation.</title>
        <authorList>
            <consortium name="The Broad Institute Genomics Platform"/>
            <consortium name="The Broad Institute Genome Sequencing Center for Infectious Disease"/>
            <person name="Wu L."/>
            <person name="Ma J."/>
        </authorList>
    </citation>
    <scope>NUCLEOTIDE SEQUENCE [LARGE SCALE GENOMIC DNA]</scope>
    <source>
        <strain evidence="5 6">JCM 15914</strain>
    </source>
</reference>
<dbReference type="SUPFAM" id="SSF69593">
    <property type="entry name" value="Glycerol-3-phosphate (1)-acyltransferase"/>
    <property type="match status" value="1"/>
</dbReference>
<keyword evidence="2" id="KW-0012">Acyltransferase</keyword>
<keyword evidence="1" id="KW-0808">Transferase</keyword>
<dbReference type="PANTHER" id="PTHR10434:SF11">
    <property type="entry name" value="1-ACYL-SN-GLYCEROL-3-PHOSPHATE ACYLTRANSFERASE"/>
    <property type="match status" value="1"/>
</dbReference>
<gene>
    <name evidence="5" type="ORF">GCM10009824_24060</name>
</gene>
<dbReference type="RefSeq" id="WP_344225270.1">
    <property type="nucleotide sequence ID" value="NZ_BAAAQA010000026.1"/>
</dbReference>
<evidence type="ECO:0000259" key="4">
    <source>
        <dbReference type="SMART" id="SM00563"/>
    </source>
</evidence>
<accession>A0ABN2Y451</accession>
<dbReference type="EMBL" id="BAAAQA010000026">
    <property type="protein sequence ID" value="GAA2121525.1"/>
    <property type="molecule type" value="Genomic_DNA"/>
</dbReference>
<dbReference type="SMART" id="SM00563">
    <property type="entry name" value="PlsC"/>
    <property type="match status" value="1"/>
</dbReference>
<keyword evidence="6" id="KW-1185">Reference proteome</keyword>
<name>A0ABN2Y451_9MICC</name>
<dbReference type="Proteomes" id="UP001500166">
    <property type="component" value="Unassembled WGS sequence"/>
</dbReference>
<proteinExistence type="predicted"/>